<organism evidence="1 2">
    <name type="scientific">Xylaria curta</name>
    <dbReference type="NCBI Taxonomy" id="42375"/>
    <lineage>
        <taxon>Eukaryota</taxon>
        <taxon>Fungi</taxon>
        <taxon>Dikarya</taxon>
        <taxon>Ascomycota</taxon>
        <taxon>Pezizomycotina</taxon>
        <taxon>Sordariomycetes</taxon>
        <taxon>Xylariomycetidae</taxon>
        <taxon>Xylariales</taxon>
        <taxon>Xylariaceae</taxon>
        <taxon>Xylaria</taxon>
    </lineage>
</organism>
<comment type="caution">
    <text evidence="1">The sequence shown here is derived from an EMBL/GenBank/DDBJ whole genome shotgun (WGS) entry which is preliminary data.</text>
</comment>
<sequence>MPKFEYDKTRLPIGNNIRILSLAASKTFSDPIYVNLSVANLASPPIYEALSYCWGDTSDGCFIFCDGTPYAVTQNLESALRHLRQSEGSRALWIDAICINQNDLAERASQVNLMRHIYRNARRVVVWLGPSKIHSIVAFRFCERTMKRYGGCFDSDSSPLDSVEVSRLGSPPSSRAGTQQSIKHVLKETKRHEAITRFRTYLLGVMAAYHDNEIRNTADRLEKTEREAETGWVPTEETVNLTQKFLRTKVISARTKEEIIDPTGAEVVVINMLLGRPFTRRWIHQEETPDPTDVEVMAINILSRRPWFSRCWVFQEAALGREVLMLCGTRHIKWEALYLGMFRVLLLHSAPRWAPDKRFITGHRLLMNNLRLELHYGVQEEPFDLLQLLWDTRSLHATDPRDKVYSLLGLINQKEAGVGGLTPDYSVSVEECYKRATLAIMSYTRNLDVLITEQNSKSTLNLPSWVPDWGYLEKPAPLQIMGDRGWAGSKEVTNNPIYRRFRASGSDQYYTATAVNGDALKLSGYVFDTIIALERVMEQPKLLRLGLSRNSWKSDWVSLIGFIDSMGTYFDVFVRWEKLAFSRKESEYPTGEDPGTVFTMAMTTGIMDGPKTASTILKEWRWCLRWYNAISILRPFIISTWIYNFLMFLIGIIFSLYTGGGRTAPHCFMEGSRRLARTKKGYLALVPRHSIVGDEILLLRGGSVPFVVRATPHENGYNLIGPSYVHGIMNGEAWDSSLTGDITIF</sequence>
<dbReference type="EMBL" id="JAPDGR010001284">
    <property type="protein sequence ID" value="KAJ2984495.1"/>
    <property type="molecule type" value="Genomic_DNA"/>
</dbReference>
<gene>
    <name evidence="1" type="ORF">NUW58_g6029</name>
</gene>
<proteinExistence type="predicted"/>
<accession>A0ACC1P1E3</accession>
<evidence type="ECO:0000313" key="2">
    <source>
        <dbReference type="Proteomes" id="UP001143856"/>
    </source>
</evidence>
<protein>
    <submittedName>
        <fullName evidence="1">Uncharacterized protein</fullName>
    </submittedName>
</protein>
<name>A0ACC1P1E3_9PEZI</name>
<evidence type="ECO:0000313" key="1">
    <source>
        <dbReference type="EMBL" id="KAJ2984495.1"/>
    </source>
</evidence>
<keyword evidence="2" id="KW-1185">Reference proteome</keyword>
<reference evidence="1" key="1">
    <citation type="submission" date="2022-10" db="EMBL/GenBank/DDBJ databases">
        <title>Genome Sequence of Xylaria curta.</title>
        <authorList>
            <person name="Buettner E."/>
        </authorList>
    </citation>
    <scope>NUCLEOTIDE SEQUENCE</scope>
    <source>
        <strain evidence="1">Babe10</strain>
    </source>
</reference>
<dbReference type="Proteomes" id="UP001143856">
    <property type="component" value="Unassembled WGS sequence"/>
</dbReference>